<reference evidence="1" key="1">
    <citation type="submission" date="2019-04" db="EMBL/GenBank/DDBJ databases">
        <authorList>
            <consortium name="Science for Life Laboratories"/>
        </authorList>
    </citation>
    <scope>NUCLEOTIDE SEQUENCE</scope>
    <source>
        <strain evidence="1">MBLW1</strain>
    </source>
</reference>
<keyword evidence="2" id="KW-1185">Reference proteome</keyword>
<dbReference type="Proteomes" id="UP000464378">
    <property type="component" value="Chromosome"/>
</dbReference>
<evidence type="ECO:0000313" key="2">
    <source>
        <dbReference type="Proteomes" id="UP000464378"/>
    </source>
</evidence>
<name>A0A6C2YJD7_9BACT</name>
<gene>
    <name evidence="1" type="ORF">GMBLW1_24340</name>
</gene>
<dbReference type="AlphaFoldDB" id="A0A6C2YJD7"/>
<evidence type="ECO:0000313" key="1">
    <source>
        <dbReference type="EMBL" id="VIP01526.1"/>
    </source>
</evidence>
<dbReference type="InParanoid" id="A0A6C2YJD7"/>
<dbReference type="EMBL" id="LR586016">
    <property type="protein sequence ID" value="VIP01526.1"/>
    <property type="molecule type" value="Genomic_DNA"/>
</dbReference>
<organism evidence="1">
    <name type="scientific">Tuwongella immobilis</name>
    <dbReference type="NCBI Taxonomy" id="692036"/>
    <lineage>
        <taxon>Bacteria</taxon>
        <taxon>Pseudomonadati</taxon>
        <taxon>Planctomycetota</taxon>
        <taxon>Planctomycetia</taxon>
        <taxon>Gemmatales</taxon>
        <taxon>Gemmataceae</taxon>
        <taxon>Tuwongella</taxon>
    </lineage>
</organism>
<dbReference type="EMBL" id="LR593887">
    <property type="protein sequence ID" value="VTR98670.1"/>
    <property type="molecule type" value="Genomic_DNA"/>
</dbReference>
<accession>A0A6C2YJD7</accession>
<protein>
    <submittedName>
        <fullName evidence="1">Uncharacterized protein</fullName>
    </submittedName>
</protein>
<dbReference type="KEGG" id="tim:GMBLW1_24340"/>
<sequence>MLPRHLVNCLSHNVNRLDDFRFETDFICRCGSTLFRWYTVGRYGESDPFRRPLSILIEGKPCFRIENECIKCNHRCLVFDSQIHGWNGFICRNEHLARISRPTLDLWKCTVCFAAGQSARIGIASEGESDFNEFLQSFGDRFNPDDWVDAFGWIHISLRCPDCKTDIPGWVDYETM</sequence>
<proteinExistence type="predicted"/>